<evidence type="ECO:0000256" key="10">
    <source>
        <dbReference type="PIRSR" id="PIRSR600823-1"/>
    </source>
</evidence>
<organism evidence="14">
    <name type="scientific">Aegilops tauschii</name>
    <name type="common">Tausch's goatgrass</name>
    <name type="synonym">Aegilops squarrosa</name>
    <dbReference type="NCBI Taxonomy" id="37682"/>
    <lineage>
        <taxon>Eukaryota</taxon>
        <taxon>Viridiplantae</taxon>
        <taxon>Streptophyta</taxon>
        <taxon>Embryophyta</taxon>
        <taxon>Tracheophyta</taxon>
        <taxon>Spermatophyta</taxon>
        <taxon>Magnoliopsida</taxon>
        <taxon>Liliopsida</taxon>
        <taxon>Poales</taxon>
        <taxon>Poaceae</taxon>
        <taxon>BOP clade</taxon>
        <taxon>Pooideae</taxon>
        <taxon>Triticodae</taxon>
        <taxon>Triticeae</taxon>
        <taxon>Triticinae</taxon>
        <taxon>Aegilops</taxon>
    </lineage>
</organism>
<dbReference type="SUPFAM" id="SSF48113">
    <property type="entry name" value="Heme-dependent peroxidases"/>
    <property type="match status" value="2"/>
</dbReference>
<proteinExistence type="predicted"/>
<evidence type="ECO:0000256" key="1">
    <source>
        <dbReference type="ARBA" id="ARBA00000189"/>
    </source>
</evidence>
<dbReference type="GO" id="GO:0042744">
    <property type="term" value="P:hydrogen peroxide catabolic process"/>
    <property type="evidence" value="ECO:0007669"/>
    <property type="project" value="UniProtKB-KW"/>
</dbReference>
<feature type="domain" description="Plant heme peroxidase family profile" evidence="13">
    <location>
        <begin position="73"/>
        <end position="136"/>
    </location>
</feature>
<evidence type="ECO:0000256" key="8">
    <source>
        <dbReference type="ARBA" id="ARBA00023004"/>
    </source>
</evidence>
<keyword evidence="9" id="KW-0376">Hydrogen peroxide</keyword>
<dbReference type="Gene3D" id="1.10.420.10">
    <property type="entry name" value="Peroxidase, domain 2"/>
    <property type="match status" value="1"/>
</dbReference>
<dbReference type="GO" id="GO:0006979">
    <property type="term" value="P:response to oxidative stress"/>
    <property type="evidence" value="ECO:0007669"/>
    <property type="project" value="InterPro"/>
</dbReference>
<keyword evidence="5 11" id="KW-0479">Metal-binding</keyword>
<evidence type="ECO:0000256" key="2">
    <source>
        <dbReference type="ARBA" id="ARBA00001970"/>
    </source>
</evidence>
<evidence type="ECO:0000259" key="13">
    <source>
        <dbReference type="PROSITE" id="PS50873"/>
    </source>
</evidence>
<keyword evidence="8" id="KW-0408">Iron</keyword>
<dbReference type="Gene3D" id="1.10.520.10">
    <property type="match status" value="2"/>
</dbReference>
<dbReference type="GO" id="GO:0140825">
    <property type="term" value="F:lactoperoxidase activity"/>
    <property type="evidence" value="ECO:0007669"/>
    <property type="project" value="UniProtKB-EC"/>
</dbReference>
<evidence type="ECO:0000256" key="4">
    <source>
        <dbReference type="ARBA" id="ARBA00022617"/>
    </source>
</evidence>
<evidence type="ECO:0000256" key="12">
    <source>
        <dbReference type="PIRSR" id="PIRSR600823-4"/>
    </source>
</evidence>
<comment type="catalytic activity">
    <reaction evidence="1">
        <text>2 a phenolic donor + H2O2 = 2 a phenolic radical donor + 2 H2O</text>
        <dbReference type="Rhea" id="RHEA:56136"/>
        <dbReference type="ChEBI" id="CHEBI:15377"/>
        <dbReference type="ChEBI" id="CHEBI:16240"/>
        <dbReference type="ChEBI" id="CHEBI:139520"/>
        <dbReference type="ChEBI" id="CHEBI:139521"/>
        <dbReference type="EC" id="1.11.1.7"/>
    </reaction>
</comment>
<feature type="binding site" evidence="11">
    <location>
        <position position="71"/>
    </location>
    <ligand>
        <name>Ca(2+)</name>
        <dbReference type="ChEBI" id="CHEBI:29108"/>
        <label>1</label>
    </ligand>
</feature>
<feature type="domain" description="Plant heme peroxidase family profile" evidence="13">
    <location>
        <begin position="26"/>
        <end position="72"/>
    </location>
</feature>
<name>N1R2D2_AEGTA</name>
<dbReference type="EnsemblPlants" id="EMT13196">
    <property type="protein sequence ID" value="EMT13196"/>
    <property type="gene ID" value="F775_22233"/>
</dbReference>
<dbReference type="PROSITE" id="PS00436">
    <property type="entry name" value="PEROXIDASE_2"/>
    <property type="match status" value="1"/>
</dbReference>
<comment type="cofactor">
    <cofactor evidence="11">
        <name>Ca(2+)</name>
        <dbReference type="ChEBI" id="CHEBI:29108"/>
    </cofactor>
    <text evidence="11">Binds 2 calcium ions per subunit.</text>
</comment>
<feature type="binding site" evidence="11">
    <location>
        <position position="68"/>
    </location>
    <ligand>
        <name>Ca(2+)</name>
        <dbReference type="ChEBI" id="CHEBI:29108"/>
        <label>1</label>
    </ligand>
</feature>
<dbReference type="PANTHER" id="PTHR31517">
    <property type="match status" value="1"/>
</dbReference>
<feature type="active site" description="Proton acceptor" evidence="10">
    <location>
        <position position="67"/>
    </location>
</feature>
<dbReference type="InterPro" id="IPR002016">
    <property type="entry name" value="Haem_peroxidase"/>
</dbReference>
<dbReference type="InterPro" id="IPR019794">
    <property type="entry name" value="Peroxidases_AS"/>
</dbReference>
<dbReference type="PROSITE" id="PS50873">
    <property type="entry name" value="PEROXIDASE_4"/>
    <property type="match status" value="2"/>
</dbReference>
<dbReference type="PANTHER" id="PTHR31517:SF84">
    <property type="entry name" value="PEROXIDASE"/>
    <property type="match status" value="1"/>
</dbReference>
<accession>N1R2D2</accession>
<evidence type="ECO:0000256" key="11">
    <source>
        <dbReference type="PIRSR" id="PIRSR600823-3"/>
    </source>
</evidence>
<keyword evidence="6 11" id="KW-0106">Calcium</keyword>
<dbReference type="GO" id="GO:0046872">
    <property type="term" value="F:metal ion binding"/>
    <property type="evidence" value="ECO:0007669"/>
    <property type="project" value="UniProtKB-KW"/>
</dbReference>
<evidence type="ECO:0000256" key="6">
    <source>
        <dbReference type="ARBA" id="ARBA00022837"/>
    </source>
</evidence>
<comment type="cofactor">
    <cofactor evidence="2">
        <name>heme b</name>
        <dbReference type="ChEBI" id="CHEBI:60344"/>
    </cofactor>
</comment>
<keyword evidence="4" id="KW-0349">Heme</keyword>
<evidence type="ECO:0000256" key="3">
    <source>
        <dbReference type="ARBA" id="ARBA00022559"/>
    </source>
</evidence>
<evidence type="ECO:0000256" key="5">
    <source>
        <dbReference type="ARBA" id="ARBA00022723"/>
    </source>
</evidence>
<reference evidence="14" key="1">
    <citation type="submission" date="2015-06" db="UniProtKB">
        <authorList>
            <consortium name="EnsemblPlants"/>
        </authorList>
    </citation>
    <scope>IDENTIFICATION</scope>
</reference>
<dbReference type="InterPro" id="IPR010255">
    <property type="entry name" value="Haem_peroxidase_sf"/>
</dbReference>
<dbReference type="InterPro" id="IPR000823">
    <property type="entry name" value="Peroxidase_pln"/>
</dbReference>
<sequence length="137" mass="14376">MAASSELAILVACALLLAAACGGAPELEVGYYEETCPEAEAIVRAAVSEAVAVDAGVGAGLIRLLFHDCFVQRRVLLASDAALLETPEAARMVRDSASVGGRWEKKFAKAMVKMAGIGVKKAGRHAEIRANCRVVNY</sequence>
<dbReference type="GO" id="GO:0020037">
    <property type="term" value="F:heme binding"/>
    <property type="evidence" value="ECO:0007669"/>
    <property type="project" value="InterPro"/>
</dbReference>
<feature type="site" description="Transition state stabilizer" evidence="12">
    <location>
        <position position="63"/>
    </location>
</feature>
<dbReference type="AlphaFoldDB" id="N1R2D2"/>
<keyword evidence="3" id="KW-0575">Peroxidase</keyword>
<protein>
    <submittedName>
        <fullName evidence="14">Peroxidase 2</fullName>
    </submittedName>
</protein>
<keyword evidence="7" id="KW-0560">Oxidoreductase</keyword>
<evidence type="ECO:0000256" key="7">
    <source>
        <dbReference type="ARBA" id="ARBA00023002"/>
    </source>
</evidence>
<evidence type="ECO:0000256" key="9">
    <source>
        <dbReference type="ARBA" id="ARBA00023324"/>
    </source>
</evidence>
<evidence type="ECO:0000313" key="14">
    <source>
        <dbReference type="EnsemblPlants" id="EMT13196"/>
    </source>
</evidence>